<dbReference type="GO" id="GO:0003723">
    <property type="term" value="F:RNA binding"/>
    <property type="evidence" value="ECO:0007669"/>
    <property type="project" value="InterPro"/>
</dbReference>
<dbReference type="Pfam" id="PF13041">
    <property type="entry name" value="PPR_2"/>
    <property type="match status" value="1"/>
</dbReference>
<comment type="similarity">
    <text evidence="2">Belongs to the PPR family. PCMP-E subfamily.</text>
</comment>
<feature type="repeat" description="PPR" evidence="3">
    <location>
        <begin position="277"/>
        <end position="311"/>
    </location>
</feature>
<dbReference type="InterPro" id="IPR046848">
    <property type="entry name" value="E_motif"/>
</dbReference>
<comment type="caution">
    <text evidence="4">The sequence shown here is derived from an EMBL/GenBank/DDBJ whole genome shotgun (WGS) entry which is preliminary data.</text>
</comment>
<dbReference type="PANTHER" id="PTHR47926">
    <property type="entry name" value="PENTATRICOPEPTIDE REPEAT-CONTAINING PROTEIN"/>
    <property type="match status" value="1"/>
</dbReference>
<dbReference type="Proteomes" id="UP000811609">
    <property type="component" value="Chromosome 1"/>
</dbReference>
<dbReference type="FunFam" id="1.25.40.10:FF:000090">
    <property type="entry name" value="Pentatricopeptide repeat-containing protein, chloroplastic"/>
    <property type="match status" value="1"/>
</dbReference>
<organism evidence="4 6">
    <name type="scientific">Carya illinoinensis</name>
    <name type="common">Pecan</name>
    <dbReference type="NCBI Taxonomy" id="32201"/>
    <lineage>
        <taxon>Eukaryota</taxon>
        <taxon>Viridiplantae</taxon>
        <taxon>Streptophyta</taxon>
        <taxon>Embryophyta</taxon>
        <taxon>Tracheophyta</taxon>
        <taxon>Spermatophyta</taxon>
        <taxon>Magnoliopsida</taxon>
        <taxon>eudicotyledons</taxon>
        <taxon>Gunneridae</taxon>
        <taxon>Pentapetalae</taxon>
        <taxon>rosids</taxon>
        <taxon>fabids</taxon>
        <taxon>Fagales</taxon>
        <taxon>Juglandaceae</taxon>
        <taxon>Carya</taxon>
    </lineage>
</organism>
<evidence type="ECO:0000256" key="1">
    <source>
        <dbReference type="ARBA" id="ARBA00022737"/>
    </source>
</evidence>
<name>A0A8T1RR80_CARIL</name>
<dbReference type="GO" id="GO:0009451">
    <property type="term" value="P:RNA modification"/>
    <property type="evidence" value="ECO:0007669"/>
    <property type="project" value="InterPro"/>
</dbReference>
<dbReference type="FunFam" id="1.25.40.10:FF:001214">
    <property type="entry name" value="Pentatricopeptide repeat-containing protein At2g20540"/>
    <property type="match status" value="1"/>
</dbReference>
<protein>
    <recommendedName>
        <fullName evidence="7">Pentatricopeptide repeat-containing protein</fullName>
    </recommendedName>
</protein>
<gene>
    <name evidence="4" type="ORF">CIPAW_01G220100</name>
    <name evidence="5" type="ORF">I3842_01G220900</name>
</gene>
<dbReference type="PROSITE" id="PS51375">
    <property type="entry name" value="PPR"/>
    <property type="match status" value="5"/>
</dbReference>
<evidence type="ECO:0000256" key="2">
    <source>
        <dbReference type="ARBA" id="ARBA00061659"/>
    </source>
</evidence>
<keyword evidence="6" id="KW-1185">Reference proteome</keyword>
<dbReference type="Pfam" id="PF20431">
    <property type="entry name" value="E_motif"/>
    <property type="match status" value="1"/>
</dbReference>
<reference evidence="4" key="1">
    <citation type="submission" date="2020-12" db="EMBL/GenBank/DDBJ databases">
        <title>WGS assembly of Carya illinoinensis cv. Pawnee.</title>
        <authorList>
            <person name="Platts A."/>
            <person name="Shu S."/>
            <person name="Wright S."/>
            <person name="Barry K."/>
            <person name="Edger P."/>
            <person name="Pires J.C."/>
            <person name="Schmutz J."/>
        </authorList>
    </citation>
    <scope>NUCLEOTIDE SEQUENCE</scope>
    <source>
        <tissue evidence="4">Leaf</tissue>
    </source>
</reference>
<evidence type="ECO:0000313" key="5">
    <source>
        <dbReference type="EMBL" id="KAG6733324.1"/>
    </source>
</evidence>
<keyword evidence="1" id="KW-0677">Repeat</keyword>
<accession>A0A8T1RR80</accession>
<evidence type="ECO:0000313" key="6">
    <source>
        <dbReference type="Proteomes" id="UP000811609"/>
    </source>
</evidence>
<dbReference type="Pfam" id="PF01535">
    <property type="entry name" value="PPR"/>
    <property type="match status" value="6"/>
</dbReference>
<evidence type="ECO:0000313" key="4">
    <source>
        <dbReference type="EMBL" id="KAG6669105.1"/>
    </source>
</evidence>
<dbReference type="Proteomes" id="UP000811246">
    <property type="component" value="Chromosome 1"/>
</dbReference>
<feature type="repeat" description="PPR" evidence="3">
    <location>
        <begin position="83"/>
        <end position="117"/>
    </location>
</feature>
<dbReference type="EMBL" id="CM031809">
    <property type="protein sequence ID" value="KAG6669105.1"/>
    <property type="molecule type" value="Genomic_DNA"/>
</dbReference>
<dbReference type="NCBIfam" id="TIGR00756">
    <property type="entry name" value="PPR"/>
    <property type="match status" value="6"/>
</dbReference>
<reference evidence="5" key="2">
    <citation type="submission" date="2021-01" db="EMBL/GenBank/DDBJ databases">
        <authorList>
            <person name="Lovell J.T."/>
            <person name="Bentley N."/>
            <person name="Bhattarai G."/>
            <person name="Jenkins J.W."/>
            <person name="Sreedasyam A."/>
            <person name="Alarcon Y."/>
            <person name="Bock C."/>
            <person name="Boston L."/>
            <person name="Carlson J."/>
            <person name="Cervantes K."/>
            <person name="Clermont K."/>
            <person name="Krom N."/>
            <person name="Kubenka K."/>
            <person name="Mamidi S."/>
            <person name="Mattison C."/>
            <person name="Monteros M."/>
            <person name="Pisani C."/>
            <person name="Plott C."/>
            <person name="Rajasekar S."/>
            <person name="Rhein H.S."/>
            <person name="Rohla C."/>
            <person name="Song M."/>
            <person name="Hilaire R.S."/>
            <person name="Shu S."/>
            <person name="Wells L."/>
            <person name="Wang X."/>
            <person name="Webber J."/>
            <person name="Heerema R.J."/>
            <person name="Klein P."/>
            <person name="Conner P."/>
            <person name="Grauke L."/>
            <person name="Grimwood J."/>
            <person name="Schmutz J."/>
            <person name="Randall J.J."/>
        </authorList>
    </citation>
    <scope>NUCLEOTIDE SEQUENCE</scope>
    <source>
        <tissue evidence="5">Leaf</tissue>
    </source>
</reference>
<dbReference type="InterPro" id="IPR002885">
    <property type="entry name" value="PPR_rpt"/>
</dbReference>
<evidence type="ECO:0008006" key="7">
    <source>
        <dbReference type="Google" id="ProtNLM"/>
    </source>
</evidence>
<dbReference type="InterPro" id="IPR046960">
    <property type="entry name" value="PPR_At4g14850-like_plant"/>
</dbReference>
<dbReference type="EMBL" id="CM031825">
    <property type="protein sequence ID" value="KAG6733324.1"/>
    <property type="molecule type" value="Genomic_DNA"/>
</dbReference>
<feature type="repeat" description="PPR" evidence="3">
    <location>
        <begin position="378"/>
        <end position="412"/>
    </location>
</feature>
<evidence type="ECO:0000256" key="3">
    <source>
        <dbReference type="PROSITE-ProRule" id="PRU00708"/>
    </source>
</evidence>
<dbReference type="AlphaFoldDB" id="A0A8T1RR80"/>
<sequence>MLPTRTANPRSYYDSPGFITHFIHASKTVSQLKQTHTVLLKTPIKTHHYNHLLTRFLIQLLQFPGDNLSYARLLFDQIPHCKNQFLWTSLIRSHVLHDHFSRSLSIYARMHRVGISPTGFTFSSVLNASARIPAISAGKQIHVRVLRSGFLGNKFVQTALLDVYAKSGFMSCARDLFDRMDDKDVVTWTAMICGYTKVGIMDEARLLFDNMGLRNEVSWTTMVAGYANYGDMKAARKLYDSMQEKNPVASVAMIAGYGKCGNVVESQKMFDEITVPGVSCWAAMVACYAQNGYAAEAIEMYKKMKEENVKINEVAMVGAISACTQLSDIEMANILAKHMEEGCCNRTLFVSNAFIHMYSKFGRIDKARGEFNRMSDRDVISYSALLTALADHGKDQEALDVFSEMQKEGIKPNQVTFISVLNTCSHAGLIEEGCKYFKVMTEVYSIEPLNEHYACMVDLLGRAGQLEKAYNLIVDNVGNADATIWGALLSACKVHGNAELGEIAARHLFEIERDNSGNYVLLANTYASMNKWDDAERLRQMMREKEMRKFPGCSWI</sequence>
<feature type="repeat" description="PPR" evidence="3">
    <location>
        <begin position="184"/>
        <end position="214"/>
    </location>
</feature>
<feature type="repeat" description="PPR" evidence="3">
    <location>
        <begin position="215"/>
        <end position="249"/>
    </location>
</feature>
<proteinExistence type="inferred from homology"/>